<dbReference type="PANTHER" id="PTHR38340">
    <property type="entry name" value="S-LAYER PROTEIN"/>
    <property type="match status" value="1"/>
</dbReference>
<dbReference type="InterPro" id="IPR001343">
    <property type="entry name" value="Hemolysn_Ca-bd"/>
</dbReference>
<dbReference type="Gene3D" id="2.150.10.10">
    <property type="entry name" value="Serralysin-like metalloprotease, C-terminal"/>
    <property type="match status" value="3"/>
</dbReference>
<dbReference type="InterPro" id="IPR013858">
    <property type="entry name" value="Peptidase_M10B_C"/>
</dbReference>
<dbReference type="InterPro" id="IPR011049">
    <property type="entry name" value="Serralysin-like_metalloprot_C"/>
</dbReference>
<dbReference type="Gene3D" id="3.40.390.10">
    <property type="entry name" value="Collagenase (Catalytic Domain)"/>
    <property type="match status" value="1"/>
</dbReference>
<dbReference type="InterPro" id="IPR024079">
    <property type="entry name" value="MetalloPept_cat_dom_sf"/>
</dbReference>
<dbReference type="SUPFAM" id="SSF51120">
    <property type="entry name" value="beta-Roll"/>
    <property type="match status" value="3"/>
</dbReference>
<dbReference type="EMBL" id="JBHUHD010000004">
    <property type="protein sequence ID" value="MFD2143487.1"/>
    <property type="molecule type" value="Genomic_DNA"/>
</dbReference>
<protein>
    <submittedName>
        <fullName evidence="6">M10 family metallopeptidase C-terminal domain-containing protein</fullName>
    </submittedName>
</protein>
<dbReference type="PROSITE" id="PS00330">
    <property type="entry name" value="HEMOLYSIN_CALCIUM"/>
    <property type="match status" value="1"/>
</dbReference>
<comment type="subcellular location">
    <subcellularLocation>
        <location evidence="2">Secreted</location>
    </subcellularLocation>
</comment>
<gene>
    <name evidence="6" type="ORF">ACFSNC_24120</name>
</gene>
<dbReference type="RefSeq" id="WP_213351833.1">
    <property type="nucleotide sequence ID" value="NZ_JAHBGB010000012.1"/>
</dbReference>
<organism evidence="6 7">
    <name type="scientific">Ancylobacter oerskovii</name>
    <dbReference type="NCBI Taxonomy" id="459519"/>
    <lineage>
        <taxon>Bacteria</taxon>
        <taxon>Pseudomonadati</taxon>
        <taxon>Pseudomonadota</taxon>
        <taxon>Alphaproteobacteria</taxon>
        <taxon>Hyphomicrobiales</taxon>
        <taxon>Xanthobacteraceae</taxon>
        <taxon>Ancylobacter</taxon>
    </lineage>
</organism>
<evidence type="ECO:0000256" key="3">
    <source>
        <dbReference type="ARBA" id="ARBA00022525"/>
    </source>
</evidence>
<name>A0ABW4Z5L3_9HYPH</name>
<dbReference type="Pfam" id="PF00353">
    <property type="entry name" value="HemolysinCabind"/>
    <property type="match status" value="3"/>
</dbReference>
<evidence type="ECO:0000256" key="2">
    <source>
        <dbReference type="ARBA" id="ARBA00004613"/>
    </source>
</evidence>
<dbReference type="Proteomes" id="UP001597299">
    <property type="component" value="Unassembled WGS sequence"/>
</dbReference>
<feature type="domain" description="Peptidase M10 serralysin C-terminal" evidence="5">
    <location>
        <begin position="156"/>
        <end position="302"/>
    </location>
</feature>
<dbReference type="InterPro" id="IPR018511">
    <property type="entry name" value="Hemolysin-typ_Ca-bd_CS"/>
</dbReference>
<dbReference type="PANTHER" id="PTHR38340:SF1">
    <property type="entry name" value="S-LAYER PROTEIN"/>
    <property type="match status" value="1"/>
</dbReference>
<evidence type="ECO:0000259" key="5">
    <source>
        <dbReference type="Pfam" id="PF08548"/>
    </source>
</evidence>
<comment type="cofactor">
    <cofactor evidence="1">
        <name>Ca(2+)</name>
        <dbReference type="ChEBI" id="CHEBI:29108"/>
    </cofactor>
</comment>
<dbReference type="SUPFAM" id="SSF55486">
    <property type="entry name" value="Metalloproteases ('zincins'), catalytic domain"/>
    <property type="match status" value="1"/>
</dbReference>
<dbReference type="PRINTS" id="PR00313">
    <property type="entry name" value="CABNDNGRPT"/>
</dbReference>
<keyword evidence="3" id="KW-0964">Secreted</keyword>
<sequence length="574" mass="61109">MNGDLSRSDPIGYVPYFYFPIYANDGDITISYADTVAGAFQANKPGWLTGGDITFSTAFEGTNRDLTNPQPGNFAYFTTMQAIGQALGLKSASLAGDLSSAVVPTDRDAIEYTVMSQRSHVGGAIDPDYTVEGFNFPQTYMALDVLALQTLYGADYSYNNTDTTYRWNARTGQLSVNSEKYDVPGANKVFMTIWDGGGIDTYDLSNYLRPMAIDLSPGGFSLISEDQRAYLGDGVYAQGNVYNAYQYSLNLASLIENAIGGASNDTLRGNVANNVLNGGGGADTMIGLTGDDSYVVDNLDDFIIEARGEGIDTAYLRVSGYVLPANVENGKIEDGFGEGAVEGNGLANLLTGNDARNALYGGNGDDRLRGMGGNDHLDGGPGFDKMIGGLGDDTYIVDDQFDVVYEAANEGTDTLWTAVSRGLDSNFENIVLFDTARNAGGNGKDNIVSGNELDNNLYGAGGSDSLYGHDGSDRLFGEAGNDYMTGGKGTDAYYGGAGYDYAIVETGGAVDYFVDWNAKQDRVVFDNDIFSSIRAVLTAAFQNGTDVVIWNGQDGIVLQNAKVTDLTASNFLIT</sequence>
<evidence type="ECO:0000256" key="1">
    <source>
        <dbReference type="ARBA" id="ARBA00001913"/>
    </source>
</evidence>
<proteinExistence type="predicted"/>
<evidence type="ECO:0000313" key="6">
    <source>
        <dbReference type="EMBL" id="MFD2143487.1"/>
    </source>
</evidence>
<dbReference type="InterPro" id="IPR050557">
    <property type="entry name" value="RTX_toxin/Mannuronan_C5-epim"/>
</dbReference>
<keyword evidence="4" id="KW-0677">Repeat</keyword>
<reference evidence="7" key="1">
    <citation type="journal article" date="2019" name="Int. J. Syst. Evol. Microbiol.">
        <title>The Global Catalogue of Microorganisms (GCM) 10K type strain sequencing project: providing services to taxonomists for standard genome sequencing and annotation.</title>
        <authorList>
            <consortium name="The Broad Institute Genomics Platform"/>
            <consortium name="The Broad Institute Genome Sequencing Center for Infectious Disease"/>
            <person name="Wu L."/>
            <person name="Ma J."/>
        </authorList>
    </citation>
    <scope>NUCLEOTIDE SEQUENCE [LARGE SCALE GENOMIC DNA]</scope>
    <source>
        <strain evidence="7">CCM 7435</strain>
    </source>
</reference>
<accession>A0ABW4Z5L3</accession>
<evidence type="ECO:0000313" key="7">
    <source>
        <dbReference type="Proteomes" id="UP001597299"/>
    </source>
</evidence>
<dbReference type="Pfam" id="PF08548">
    <property type="entry name" value="Peptidase_M10_C"/>
    <property type="match status" value="1"/>
</dbReference>
<evidence type="ECO:0000256" key="4">
    <source>
        <dbReference type="ARBA" id="ARBA00022737"/>
    </source>
</evidence>
<keyword evidence="7" id="KW-1185">Reference proteome</keyword>
<comment type="caution">
    <text evidence="6">The sequence shown here is derived from an EMBL/GenBank/DDBJ whole genome shotgun (WGS) entry which is preliminary data.</text>
</comment>